<dbReference type="Gene3D" id="2.40.50.90">
    <property type="match status" value="1"/>
</dbReference>
<evidence type="ECO:0000313" key="2">
    <source>
        <dbReference type="EMBL" id="MDC8755194.1"/>
    </source>
</evidence>
<dbReference type="InterPro" id="IPR035437">
    <property type="entry name" value="SNase_OB-fold_sf"/>
</dbReference>
<dbReference type="PROSITE" id="PS50830">
    <property type="entry name" value="TNASE_3"/>
    <property type="match status" value="1"/>
</dbReference>
<dbReference type="Proteomes" id="UP001216558">
    <property type="component" value="Unassembled WGS sequence"/>
</dbReference>
<protein>
    <submittedName>
        <fullName evidence="2">Thermonuclease family protein</fullName>
    </submittedName>
</protein>
<evidence type="ECO:0000259" key="1">
    <source>
        <dbReference type="PROSITE" id="PS50830"/>
    </source>
</evidence>
<comment type="caution">
    <text evidence="2">The sequence shown here is derived from an EMBL/GenBank/DDBJ whole genome shotgun (WGS) entry which is preliminary data.</text>
</comment>
<organism evidence="2 3">
    <name type="scientific">Erythrobacter fulvus</name>
    <dbReference type="NCBI Taxonomy" id="2987523"/>
    <lineage>
        <taxon>Bacteria</taxon>
        <taxon>Pseudomonadati</taxon>
        <taxon>Pseudomonadota</taxon>
        <taxon>Alphaproteobacteria</taxon>
        <taxon>Sphingomonadales</taxon>
        <taxon>Erythrobacteraceae</taxon>
        <taxon>Erythrobacter/Porphyrobacter group</taxon>
        <taxon>Erythrobacter</taxon>
    </lineage>
</organism>
<dbReference type="Pfam" id="PF00565">
    <property type="entry name" value="SNase"/>
    <property type="match status" value="1"/>
</dbReference>
<feature type="domain" description="TNase-like" evidence="1">
    <location>
        <begin position="29"/>
        <end position="119"/>
    </location>
</feature>
<dbReference type="RefSeq" id="WP_273678406.1">
    <property type="nucleotide sequence ID" value="NZ_JAQQXQ010000008.1"/>
</dbReference>
<name>A0ABT5JRG6_9SPHN</name>
<accession>A0ABT5JRG6</accession>
<dbReference type="SUPFAM" id="SSF50199">
    <property type="entry name" value="Staphylococcal nuclease"/>
    <property type="match status" value="1"/>
</dbReference>
<evidence type="ECO:0000313" key="3">
    <source>
        <dbReference type="Proteomes" id="UP001216558"/>
    </source>
</evidence>
<sequence length="128" mass="14041">MLLLASALTLAGDGLAVEATFPICGDGRRVTCVVDGDTFWHNRIKYRLADIDAPEVSNPKCEAEAKLGRSATYRLAAQLNAGRFELQEQGTDRYGRTLATVTRGGRSIGRQLVSEGLARRWGDRRGWC</sequence>
<gene>
    <name evidence="2" type="ORF">OIK40_11145</name>
</gene>
<reference evidence="2 3" key="1">
    <citation type="submission" date="2022-10" db="EMBL/GenBank/DDBJ databases">
        <title>Erythrobacter sp. sf7 Genome sequencing.</title>
        <authorList>
            <person name="Park S."/>
        </authorList>
    </citation>
    <scope>NUCLEOTIDE SEQUENCE [LARGE SCALE GENOMIC DNA]</scope>
    <source>
        <strain evidence="3">sf7</strain>
    </source>
</reference>
<proteinExistence type="predicted"/>
<dbReference type="EMBL" id="JAQQXQ010000008">
    <property type="protein sequence ID" value="MDC8755194.1"/>
    <property type="molecule type" value="Genomic_DNA"/>
</dbReference>
<dbReference type="InterPro" id="IPR016071">
    <property type="entry name" value="Staphylococal_nuclease_OB-fold"/>
</dbReference>
<keyword evidence="3" id="KW-1185">Reference proteome</keyword>